<dbReference type="EMBL" id="JACOFU010000007">
    <property type="protein sequence ID" value="MBC3832893.1"/>
    <property type="molecule type" value="Genomic_DNA"/>
</dbReference>
<sequence>MPESISKGTQKSSFVYGPEHQRTRQDKNDGISIIYAGSMEVEGPLNAPTSIKTYWPNGLGLEIEKGLNTEFLWRHHDRLGSPIAISDANGNLVEKMAYDTWGKRRNLNDNFTPDGLDGRIDNKGFTGHEMLDQLDLVHMNGRVYDPFIAKFVSADPHVTDPLNGQNYNRYSYVLNNPTNLTDPTGFDVFGTVKNWWSSSWFGSSSKTTKVDQNANVQQTAASRSESETKATNRVTGTYFFGGAGMDGDYIPDMVKAMKGAGISEPFAVDPSKYSRGTLFDAGLGVTLLRDDMDESLKQNFEKTGSYTSHLKSQGSGQGQFNLVGYSYGSQVAAQEASVLTRNGQKIDNLVLIGSPISKEFLSSLRNNPLISKVIVVNLTKQGDPLYAGMPHWQIVTNAPTLAKQMIQGGGHFYYAPANAQGAANRRELAKELYKEGLR</sequence>
<evidence type="ECO:0000259" key="3">
    <source>
        <dbReference type="Pfam" id="PF25023"/>
    </source>
</evidence>
<evidence type="ECO:0000256" key="2">
    <source>
        <dbReference type="SAM" id="MobiDB-lite"/>
    </source>
</evidence>
<dbReference type="SUPFAM" id="SSF53474">
    <property type="entry name" value="alpha/beta-Hydrolases"/>
    <property type="match status" value="2"/>
</dbReference>
<reference evidence="4 5" key="1">
    <citation type="submission" date="2020-08" db="EMBL/GenBank/DDBJ databases">
        <title>Novel species isolated from subtropical streams in China.</title>
        <authorList>
            <person name="Lu H."/>
        </authorList>
    </citation>
    <scope>NUCLEOTIDE SEQUENCE [LARGE SCALE GENOMIC DNA]</scope>
    <source>
        <strain evidence="4 5">KCTC 52442</strain>
    </source>
</reference>
<dbReference type="Proteomes" id="UP000643610">
    <property type="component" value="Unassembled WGS sequence"/>
</dbReference>
<accession>A0ABR6XU64</accession>
<dbReference type="Gene3D" id="3.40.50.1820">
    <property type="entry name" value="alpha/beta hydrolase"/>
    <property type="match status" value="1"/>
</dbReference>
<dbReference type="NCBIfam" id="TIGR03696">
    <property type="entry name" value="Rhs_assc_core"/>
    <property type="match status" value="1"/>
</dbReference>
<dbReference type="InterPro" id="IPR022385">
    <property type="entry name" value="Rhs_assc_core"/>
</dbReference>
<dbReference type="Pfam" id="PF25023">
    <property type="entry name" value="TEN_YD-shell"/>
    <property type="match status" value="1"/>
</dbReference>
<dbReference type="PANTHER" id="PTHR32305:SF15">
    <property type="entry name" value="PROTEIN RHSA-RELATED"/>
    <property type="match status" value="1"/>
</dbReference>
<dbReference type="PANTHER" id="PTHR32305">
    <property type="match status" value="1"/>
</dbReference>
<keyword evidence="5" id="KW-1185">Reference proteome</keyword>
<feature type="domain" description="Teneurin-like YD-shell" evidence="3">
    <location>
        <begin position="77"/>
        <end position="177"/>
    </location>
</feature>
<evidence type="ECO:0000313" key="4">
    <source>
        <dbReference type="EMBL" id="MBC3832893.1"/>
    </source>
</evidence>
<feature type="compositionally biased region" description="Polar residues" evidence="2">
    <location>
        <begin position="1"/>
        <end position="13"/>
    </location>
</feature>
<proteinExistence type="predicted"/>
<comment type="caution">
    <text evidence="4">The sequence shown here is derived from an EMBL/GenBank/DDBJ whole genome shotgun (WGS) entry which is preliminary data.</text>
</comment>
<protein>
    <recommendedName>
        <fullName evidence="3">Teneurin-like YD-shell domain-containing protein</fullName>
    </recommendedName>
</protein>
<evidence type="ECO:0000313" key="5">
    <source>
        <dbReference type="Proteomes" id="UP000643610"/>
    </source>
</evidence>
<feature type="region of interest" description="Disordered" evidence="2">
    <location>
        <begin position="1"/>
        <end position="28"/>
    </location>
</feature>
<dbReference type="RefSeq" id="WP_186891947.1">
    <property type="nucleotide sequence ID" value="NZ_JACOFU010000007.1"/>
</dbReference>
<evidence type="ECO:0000256" key="1">
    <source>
        <dbReference type="ARBA" id="ARBA00022737"/>
    </source>
</evidence>
<gene>
    <name evidence="4" type="ORF">H8K33_15390</name>
</gene>
<dbReference type="InterPro" id="IPR056823">
    <property type="entry name" value="TEN-like_YD-shell"/>
</dbReference>
<dbReference type="InterPro" id="IPR050708">
    <property type="entry name" value="T6SS_VgrG/RHS"/>
</dbReference>
<dbReference type="InterPro" id="IPR029058">
    <property type="entry name" value="AB_hydrolase_fold"/>
</dbReference>
<feature type="compositionally biased region" description="Basic and acidic residues" evidence="2">
    <location>
        <begin position="19"/>
        <end position="28"/>
    </location>
</feature>
<keyword evidence="1" id="KW-0677">Repeat</keyword>
<name>A0ABR6XU64_9BURK</name>
<dbReference type="Gene3D" id="2.180.10.10">
    <property type="entry name" value="RHS repeat-associated core"/>
    <property type="match status" value="1"/>
</dbReference>
<organism evidence="4 5">
    <name type="scientific">Undibacterium amnicola</name>
    <dbReference type="NCBI Taxonomy" id="1834038"/>
    <lineage>
        <taxon>Bacteria</taxon>
        <taxon>Pseudomonadati</taxon>
        <taxon>Pseudomonadota</taxon>
        <taxon>Betaproteobacteria</taxon>
        <taxon>Burkholderiales</taxon>
        <taxon>Oxalobacteraceae</taxon>
        <taxon>Undibacterium</taxon>
    </lineage>
</organism>